<dbReference type="RefSeq" id="WP_061507864.1">
    <property type="nucleotide sequence ID" value="NZ_LHZF01000152.1"/>
</dbReference>
<name>A0A149RRS0_9PROT</name>
<keyword evidence="1" id="KW-1133">Transmembrane helix</keyword>
<accession>A0A149RRS0</accession>
<dbReference type="PATRIC" id="fig|178901.13.peg.847"/>
<feature type="transmembrane region" description="Helical" evidence="1">
    <location>
        <begin position="149"/>
        <end position="170"/>
    </location>
</feature>
<organism evidence="2 3">
    <name type="scientific">Acetobacter malorum</name>
    <dbReference type="NCBI Taxonomy" id="178901"/>
    <lineage>
        <taxon>Bacteria</taxon>
        <taxon>Pseudomonadati</taxon>
        <taxon>Pseudomonadota</taxon>
        <taxon>Alphaproteobacteria</taxon>
        <taxon>Acetobacterales</taxon>
        <taxon>Acetobacteraceae</taxon>
        <taxon>Acetobacter</taxon>
    </lineage>
</organism>
<comment type="caution">
    <text evidence="2">The sequence shown here is derived from an EMBL/GenBank/DDBJ whole genome shotgun (WGS) entry which is preliminary data.</text>
</comment>
<dbReference type="EMBL" id="LHZF01000152">
    <property type="protein sequence ID" value="KXV16962.1"/>
    <property type="molecule type" value="Genomic_DNA"/>
</dbReference>
<dbReference type="Proteomes" id="UP000075526">
    <property type="component" value="Unassembled WGS sequence"/>
</dbReference>
<gene>
    <name evidence="2" type="ORF">AD933_05310</name>
</gene>
<protein>
    <submittedName>
        <fullName evidence="2">Uncharacterized protein</fullName>
    </submittedName>
</protein>
<proteinExistence type="predicted"/>
<reference evidence="2 3" key="1">
    <citation type="submission" date="2015-06" db="EMBL/GenBank/DDBJ databases">
        <title>Improved classification and identification of acetic acid bacteria using matrix-assisted laser desorption/ionization time-of-flight mass spectrometry; Gluconobacter nephelii and Gluconobacter uchimurae are later heterotypic synonyms of Gluconobacter japonicus and Gluconobacter oxydans, respectively.</title>
        <authorList>
            <person name="Li L."/>
            <person name="Cleenwerck I."/>
            <person name="De Vuyst L."/>
            <person name="Vandamme P."/>
        </authorList>
    </citation>
    <scope>NUCLEOTIDE SEQUENCE [LARGE SCALE GENOMIC DNA]</scope>
    <source>
        <strain evidence="2 3">LMG 1552</strain>
    </source>
</reference>
<keyword evidence="1" id="KW-0812">Transmembrane</keyword>
<evidence type="ECO:0000256" key="1">
    <source>
        <dbReference type="SAM" id="Phobius"/>
    </source>
</evidence>
<keyword evidence="1" id="KW-0472">Membrane</keyword>
<evidence type="ECO:0000313" key="3">
    <source>
        <dbReference type="Proteomes" id="UP000075526"/>
    </source>
</evidence>
<evidence type="ECO:0000313" key="2">
    <source>
        <dbReference type="EMBL" id="KXV16962.1"/>
    </source>
</evidence>
<sequence>MIIDRSSHSFDHAYAPALLQALAQRLSPAHAALFAMPVQEGDSINWHSTGSQHMPISALAPASAEALLRHAASILSDVRRVANSEAGLIRTHYRQLVALPESNSVHVVDGGPVLSRWGCGTTTPQWITDLDDGRPPRQSHSIFPVPPRLWLAAIVGAALGLAAGASVLLFTPANRACRDMINHALWYKHDLAAISGCWVRSSNMEGAVNDVVTHDGYKSWQLCMGSDGRHGTMNVTLDVGPGSTSCTAPALGTFKDGKAVITTPYCKSALYTYLPRIAICKQKDNDHMLCDIHPNIADASLPPGAAKYHEGELTRSKVVASTP</sequence>
<dbReference type="AlphaFoldDB" id="A0A149RRS0"/>